<reference evidence="1" key="1">
    <citation type="submission" date="2023-08" db="EMBL/GenBank/DDBJ databases">
        <title>Emergence of clinically-relevant ST2 carbapenem-resistant Acinetobacter baumannii strains in hospital sewages in Zhejiang, East of China.</title>
        <authorList>
            <person name="Kaichao C."/>
            <person name="Zhang R."/>
        </authorList>
    </citation>
    <scope>NUCLEOTIDE SEQUENCE</scope>
    <source>
        <strain evidence="1">M-SY-60</strain>
    </source>
</reference>
<name>A0AAW8JMU4_9GAMM</name>
<evidence type="ECO:0000313" key="2">
    <source>
        <dbReference type="Proteomes" id="UP001243195"/>
    </source>
</evidence>
<dbReference type="GO" id="GO:0032259">
    <property type="term" value="P:methylation"/>
    <property type="evidence" value="ECO:0007669"/>
    <property type="project" value="UniProtKB-KW"/>
</dbReference>
<proteinExistence type="predicted"/>
<comment type="caution">
    <text evidence="1">The sequence shown here is derived from an EMBL/GenBank/DDBJ whole genome shotgun (WGS) entry which is preliminary data.</text>
</comment>
<keyword evidence="1" id="KW-0808">Transferase</keyword>
<sequence length="224" mass="25754">MQTNIKTVIERHLYPDNIFIIGGGPSLKDLDLSPLQNQSYFTIVCNQAYQLIPSATIAHHSDYQWWDSHKDSLEREYKGELITGCGLGTNLTYPADAVHKLQTINFENKKDFLIDTNLVYGNNCGLQAVSLAHFFMPKNIILIGFDFKARNEQTHGYTPHSALDMQHFEKFWLQFLKNFSQFETLRQNIWGSIHPDQALPHIYNLNPDSALTLYDQSKTLADFL</sequence>
<accession>A0AAW8JMU4</accession>
<dbReference type="AlphaFoldDB" id="A0AAW8JMU4"/>
<keyword evidence="1" id="KW-0489">Methyltransferase</keyword>
<dbReference type="RefSeq" id="WP_308956899.1">
    <property type="nucleotide sequence ID" value="NZ_JAVICY010000024.1"/>
</dbReference>
<protein>
    <submittedName>
        <fullName evidence="1">Methyltransferase type 11</fullName>
    </submittedName>
</protein>
<dbReference type="EMBL" id="JAVIDA010000022">
    <property type="protein sequence ID" value="MDQ9072583.1"/>
    <property type="molecule type" value="Genomic_DNA"/>
</dbReference>
<evidence type="ECO:0000313" key="1">
    <source>
        <dbReference type="EMBL" id="MDQ9072583.1"/>
    </source>
</evidence>
<dbReference type="Proteomes" id="UP001243195">
    <property type="component" value="Unassembled WGS sequence"/>
</dbReference>
<gene>
    <name evidence="1" type="ORF">RFH51_14065</name>
</gene>
<organism evidence="1 2">
    <name type="scientific">Acinetobacter gerneri</name>
    <dbReference type="NCBI Taxonomy" id="202952"/>
    <lineage>
        <taxon>Bacteria</taxon>
        <taxon>Pseudomonadati</taxon>
        <taxon>Pseudomonadota</taxon>
        <taxon>Gammaproteobacteria</taxon>
        <taxon>Moraxellales</taxon>
        <taxon>Moraxellaceae</taxon>
        <taxon>Acinetobacter</taxon>
    </lineage>
</organism>
<dbReference type="GO" id="GO:0008168">
    <property type="term" value="F:methyltransferase activity"/>
    <property type="evidence" value="ECO:0007669"/>
    <property type="project" value="UniProtKB-KW"/>
</dbReference>
<dbReference type="Gene3D" id="3.90.1480.10">
    <property type="entry name" value="Alpha-2,3-sialyltransferase"/>
    <property type="match status" value="1"/>
</dbReference>